<sequence>MYKNLILFFVIAFFLSCASLPNSTAKLSKSVIDEGDAMHQLNISLVNQLFTERRARLNNFITNKYTPAIIKKYQNLLPADVDYKKELPNIIEAIIPVINRKRDSLQDLLLNQQQKIVSGLNTNFISYAKATSSLQNIINSAVKVKDAEESALSAINQLTGNKLNFKEIESKMDSLLNKTGLGMGKLLNVEQIIK</sequence>
<evidence type="ECO:0000256" key="1">
    <source>
        <dbReference type="SAM" id="SignalP"/>
    </source>
</evidence>
<evidence type="ECO:0008006" key="4">
    <source>
        <dbReference type="Google" id="ProtNLM"/>
    </source>
</evidence>
<organism evidence="2 3">
    <name type="scientific">Polaribacter aquimarinus</name>
    <dbReference type="NCBI Taxonomy" id="2100726"/>
    <lineage>
        <taxon>Bacteria</taxon>
        <taxon>Pseudomonadati</taxon>
        <taxon>Bacteroidota</taxon>
        <taxon>Flavobacteriia</taxon>
        <taxon>Flavobacteriales</taxon>
        <taxon>Flavobacteriaceae</taxon>
    </lineage>
</organism>
<feature type="chain" id="PRO_5015631117" description="Lipoprotein" evidence="1">
    <location>
        <begin position="19"/>
        <end position="194"/>
    </location>
</feature>
<dbReference type="RefSeq" id="WP_109404184.1">
    <property type="nucleotide sequence ID" value="NZ_QFFG01000002.1"/>
</dbReference>
<name>A0A2U2JC09_9FLAO</name>
<dbReference type="AlphaFoldDB" id="A0A2U2JC09"/>
<accession>A0A2U2JC09</accession>
<evidence type="ECO:0000313" key="3">
    <source>
        <dbReference type="Proteomes" id="UP000245670"/>
    </source>
</evidence>
<evidence type="ECO:0000313" key="2">
    <source>
        <dbReference type="EMBL" id="PWG05852.1"/>
    </source>
</evidence>
<comment type="caution">
    <text evidence="2">The sequence shown here is derived from an EMBL/GenBank/DDBJ whole genome shotgun (WGS) entry which is preliminary data.</text>
</comment>
<dbReference type="OrthoDB" id="1187891at2"/>
<gene>
    <name evidence="2" type="ORF">DIS07_05265</name>
</gene>
<dbReference type="PROSITE" id="PS51257">
    <property type="entry name" value="PROKAR_LIPOPROTEIN"/>
    <property type="match status" value="1"/>
</dbReference>
<feature type="signal peptide" evidence="1">
    <location>
        <begin position="1"/>
        <end position="18"/>
    </location>
</feature>
<dbReference type="EMBL" id="QFFG01000002">
    <property type="protein sequence ID" value="PWG05852.1"/>
    <property type="molecule type" value="Genomic_DNA"/>
</dbReference>
<protein>
    <recommendedName>
        <fullName evidence="4">Lipoprotein</fullName>
    </recommendedName>
</protein>
<dbReference type="Proteomes" id="UP000245670">
    <property type="component" value="Unassembled WGS sequence"/>
</dbReference>
<reference evidence="2 3" key="1">
    <citation type="submission" date="2018-05" db="EMBL/GenBank/DDBJ databases">
        <title>Polaribacter aquimarinus sp. nov., isolated from sediment in a sediment of sea.</title>
        <authorList>
            <person name="Lu D."/>
        </authorList>
    </citation>
    <scope>NUCLEOTIDE SEQUENCE [LARGE SCALE GENOMIC DNA]</scope>
    <source>
        <strain evidence="2 3">ZY113</strain>
    </source>
</reference>
<proteinExistence type="predicted"/>
<keyword evidence="3" id="KW-1185">Reference proteome</keyword>
<keyword evidence="1" id="KW-0732">Signal</keyword>